<keyword evidence="2" id="KW-0732">Signal</keyword>
<comment type="caution">
    <text evidence="4">The sequence shown here is derived from an EMBL/GenBank/DDBJ whole genome shotgun (WGS) entry which is preliminary data.</text>
</comment>
<dbReference type="InterPro" id="IPR013693">
    <property type="entry name" value="SpoIID/LytB_N"/>
</dbReference>
<reference evidence="4 5" key="1">
    <citation type="journal article" date="2019" name="Int. J. Syst. Evol. Microbiol.">
        <title>The Global Catalogue of Microorganisms (GCM) 10K type strain sequencing project: providing services to taxonomists for standard genome sequencing and annotation.</title>
        <authorList>
            <consortium name="The Broad Institute Genomics Platform"/>
            <consortium name="The Broad Institute Genome Sequencing Center for Infectious Disease"/>
            <person name="Wu L."/>
            <person name="Ma J."/>
        </authorList>
    </citation>
    <scope>NUCLEOTIDE SEQUENCE [LARGE SCALE GENOMIC DNA]</scope>
    <source>
        <strain evidence="4 5">JCM 14046</strain>
    </source>
</reference>
<dbReference type="EMBL" id="BAAAMY010000007">
    <property type="protein sequence ID" value="GAA1925800.1"/>
    <property type="molecule type" value="Genomic_DNA"/>
</dbReference>
<evidence type="ECO:0000256" key="1">
    <source>
        <dbReference type="SAM" id="MobiDB-lite"/>
    </source>
</evidence>
<dbReference type="NCBIfam" id="TIGR02669">
    <property type="entry name" value="SpoIID_LytB"/>
    <property type="match status" value="1"/>
</dbReference>
<evidence type="ECO:0000256" key="2">
    <source>
        <dbReference type="SAM" id="SignalP"/>
    </source>
</evidence>
<protein>
    <recommendedName>
        <fullName evidence="3">Sporulation stage II protein D amidase enhancer LytB N-terminal domain-containing protein</fullName>
    </recommendedName>
</protein>
<evidence type="ECO:0000313" key="4">
    <source>
        <dbReference type="EMBL" id="GAA1925800.1"/>
    </source>
</evidence>
<dbReference type="InterPro" id="IPR006311">
    <property type="entry name" value="TAT_signal"/>
</dbReference>
<keyword evidence="5" id="KW-1185">Reference proteome</keyword>
<dbReference type="Pfam" id="PF08486">
    <property type="entry name" value="SpoIID"/>
    <property type="match status" value="1"/>
</dbReference>
<dbReference type="PROSITE" id="PS51318">
    <property type="entry name" value="TAT"/>
    <property type="match status" value="1"/>
</dbReference>
<name>A0ABN2PNZ8_9ACTN</name>
<gene>
    <name evidence="4" type="ORF">GCM10009737_29510</name>
</gene>
<organism evidence="4 5">
    <name type="scientific">Nocardioides lentus</name>
    <dbReference type="NCBI Taxonomy" id="338077"/>
    <lineage>
        <taxon>Bacteria</taxon>
        <taxon>Bacillati</taxon>
        <taxon>Actinomycetota</taxon>
        <taxon>Actinomycetes</taxon>
        <taxon>Propionibacteriales</taxon>
        <taxon>Nocardioidaceae</taxon>
        <taxon>Nocardioides</taxon>
    </lineage>
</organism>
<evidence type="ECO:0000313" key="5">
    <source>
        <dbReference type="Proteomes" id="UP001501612"/>
    </source>
</evidence>
<dbReference type="Proteomes" id="UP001501612">
    <property type="component" value="Unassembled WGS sequence"/>
</dbReference>
<feature type="chain" id="PRO_5047238879" description="Sporulation stage II protein D amidase enhancer LytB N-terminal domain-containing protein" evidence="2">
    <location>
        <begin position="29"/>
        <end position="388"/>
    </location>
</feature>
<dbReference type="RefSeq" id="WP_344008336.1">
    <property type="nucleotide sequence ID" value="NZ_BAAAMY010000007.1"/>
</dbReference>
<evidence type="ECO:0000259" key="3">
    <source>
        <dbReference type="Pfam" id="PF08486"/>
    </source>
</evidence>
<feature type="domain" description="Sporulation stage II protein D amidase enhancer LytB N-terminal" evidence="3">
    <location>
        <begin position="190"/>
        <end position="272"/>
    </location>
</feature>
<dbReference type="InterPro" id="IPR013486">
    <property type="entry name" value="SpoIID/LytB"/>
</dbReference>
<sequence length="388" mass="41598">MRPPTRRSLLPLALALAGGWLLAPAAPAAAEGPSQVTFEGHGYGHGIGMSQYGAYGAAREGRTQRQITAFYYPGTEVGRASGKVRVRLSGDADGDVVVEARPRLRVRDLGRSGAAALTRLPDNGARQWRLRPGAGSGGAVVSFRDDRQWRFWRRLSGGGELDAQGAAVTLVTAAGPRRYRGALRLAVGETVNVLGLDNYLKGVVPLEMPAAWAPAAVQAQAVAARSYAAWERQHPRGDHFDVHDTVTSQVYGGFGAEHPDSNRAVERTAGEVRTSGGRPAFTQFSSSNGGHTAPGSQPYLRARPDPYDGWSGNPNHDWRTSVPASAFESRWPGIGDLTGVRVVRRDGHGEWNGRALQVRITGSRGSTTVSGPDLRFALGLRSHWFRVV</sequence>
<proteinExistence type="predicted"/>
<feature type="signal peptide" evidence="2">
    <location>
        <begin position="1"/>
        <end position="28"/>
    </location>
</feature>
<accession>A0ABN2PNZ8</accession>
<feature type="region of interest" description="Disordered" evidence="1">
    <location>
        <begin position="269"/>
        <end position="306"/>
    </location>
</feature>